<comment type="caution">
    <text evidence="1">The sequence shown here is derived from an EMBL/GenBank/DDBJ whole genome shotgun (WGS) entry which is preliminary data.</text>
</comment>
<reference evidence="1" key="1">
    <citation type="journal article" date="2023" name="G3 (Bethesda)">
        <title>A reference genome for the long-term kleptoplast-retaining sea slug Elysia crispata morphotype clarki.</title>
        <authorList>
            <person name="Eastman K.E."/>
            <person name="Pendleton A.L."/>
            <person name="Shaikh M.A."/>
            <person name="Suttiyut T."/>
            <person name="Ogas R."/>
            <person name="Tomko P."/>
            <person name="Gavelis G."/>
            <person name="Widhalm J.R."/>
            <person name="Wisecaver J.H."/>
        </authorList>
    </citation>
    <scope>NUCLEOTIDE SEQUENCE</scope>
    <source>
        <strain evidence="1">ECLA1</strain>
    </source>
</reference>
<dbReference type="Proteomes" id="UP001283361">
    <property type="component" value="Unassembled WGS sequence"/>
</dbReference>
<evidence type="ECO:0000313" key="1">
    <source>
        <dbReference type="EMBL" id="KAK3789357.1"/>
    </source>
</evidence>
<dbReference type="AlphaFoldDB" id="A0AAE1AMB2"/>
<evidence type="ECO:0000313" key="2">
    <source>
        <dbReference type="Proteomes" id="UP001283361"/>
    </source>
</evidence>
<accession>A0AAE1AMB2</accession>
<protein>
    <submittedName>
        <fullName evidence="1">Uncharacterized protein</fullName>
    </submittedName>
</protein>
<name>A0AAE1AMB2_9GAST</name>
<gene>
    <name evidence="1" type="ORF">RRG08_001745</name>
</gene>
<proteinExistence type="predicted"/>
<keyword evidence="2" id="KW-1185">Reference proteome</keyword>
<organism evidence="1 2">
    <name type="scientific">Elysia crispata</name>
    <name type="common">lettuce slug</name>
    <dbReference type="NCBI Taxonomy" id="231223"/>
    <lineage>
        <taxon>Eukaryota</taxon>
        <taxon>Metazoa</taxon>
        <taxon>Spiralia</taxon>
        <taxon>Lophotrochozoa</taxon>
        <taxon>Mollusca</taxon>
        <taxon>Gastropoda</taxon>
        <taxon>Heterobranchia</taxon>
        <taxon>Euthyneura</taxon>
        <taxon>Panpulmonata</taxon>
        <taxon>Sacoglossa</taxon>
        <taxon>Placobranchoidea</taxon>
        <taxon>Plakobranchidae</taxon>
        <taxon>Elysia</taxon>
    </lineage>
</organism>
<sequence length="192" mass="21486">MYRNPGIECDWLSKQLKKSLGSSNIPRDRRRFFSSKSFLTDCFIEISIEVDLADGFQDFSSQAWKLAGTTRDGPLPSNAIRPSSQRGVSIACEERNLILKLIFSVESYEVSFPCQLGLSGLSSVQYNNRRADYALLWPISASIFFCLACSFESLGRAWGGLVRSALRACAMWYFFHDKTGQNNDAGLHSVGK</sequence>
<dbReference type="EMBL" id="JAWDGP010001678">
    <property type="protein sequence ID" value="KAK3789357.1"/>
    <property type="molecule type" value="Genomic_DNA"/>
</dbReference>